<dbReference type="AlphaFoldDB" id="A0A7J6YJS9"/>
<dbReference type="InterPro" id="IPR039467">
    <property type="entry name" value="TFIIIB_B''_Myb"/>
</dbReference>
<dbReference type="Gene3D" id="1.10.10.60">
    <property type="entry name" value="Homeodomain-like"/>
    <property type="match status" value="1"/>
</dbReference>
<evidence type="ECO:0000259" key="3">
    <source>
        <dbReference type="SMART" id="SM00717"/>
    </source>
</evidence>
<sequence length="345" mass="39165">MHSVFFILFIYLFLIFSVISLFTKKKKRGQMDRGDFEFPPDPIAEAFDSTLETLNNVPLRVLSNVPIEELPPTVVPSDQQRPIREMMRGGRRIWRSRLHRTKADVSGEPAPGTFATSPTDAAEGGEPTSSPKNSFAGHKRNRFDWSEEELRDFYKFLSQYGTDFNAIAVMYIGRSRKDVKRLYHRELRKRSEDVRAALSSREEIDLGAFRAQLKKREELQQVPVRQLEQEEEEALRLIEAGALQFQSTSNDGETPAGGSGNKDFEFDFAVVKNMTAEEIQPTNNAKPADGVKCDDSEDNTNKNTSPFSKCAESSGARNTELGTLMDEKLMDDLMELNKPLEDDFF</sequence>
<keyword evidence="2" id="KW-0812">Transmembrane</keyword>
<protein>
    <recommendedName>
        <fullName evidence="3">Myb-like domain-containing protein</fullName>
    </recommendedName>
</protein>
<comment type="caution">
    <text evidence="4">The sequence shown here is derived from an EMBL/GenBank/DDBJ whole genome shotgun (WGS) entry which is preliminary data.</text>
</comment>
<dbReference type="GO" id="GO:0001156">
    <property type="term" value="F:TFIIIC-class transcription factor complex binding"/>
    <property type="evidence" value="ECO:0007669"/>
    <property type="project" value="TreeGrafter"/>
</dbReference>
<dbReference type="InterPro" id="IPR009057">
    <property type="entry name" value="Homeodomain-like_sf"/>
</dbReference>
<dbReference type="VEuPathDB" id="TriTrypDB:ECC02_000441"/>
<feature type="region of interest" description="Disordered" evidence="1">
    <location>
        <begin position="280"/>
        <end position="318"/>
    </location>
</feature>
<organism evidence="4 5">
    <name type="scientific">Trypanosoma cruzi</name>
    <dbReference type="NCBI Taxonomy" id="5693"/>
    <lineage>
        <taxon>Eukaryota</taxon>
        <taxon>Discoba</taxon>
        <taxon>Euglenozoa</taxon>
        <taxon>Kinetoplastea</taxon>
        <taxon>Metakinetoplastina</taxon>
        <taxon>Trypanosomatida</taxon>
        <taxon>Trypanosomatidae</taxon>
        <taxon>Trypanosoma</taxon>
        <taxon>Schizotrypanum</taxon>
    </lineage>
</organism>
<dbReference type="GO" id="GO:0070898">
    <property type="term" value="P:RNA polymerase III preinitiation complex assembly"/>
    <property type="evidence" value="ECO:0007669"/>
    <property type="project" value="TreeGrafter"/>
</dbReference>
<gene>
    <name evidence="4" type="ORF">ECC02_000441</name>
</gene>
<keyword evidence="2" id="KW-1133">Transmembrane helix</keyword>
<keyword evidence="2" id="KW-0472">Membrane</keyword>
<dbReference type="Pfam" id="PF15963">
    <property type="entry name" value="Myb_DNA-bind_7"/>
    <property type="match status" value="1"/>
</dbReference>
<dbReference type="PANTHER" id="PTHR22929:SF0">
    <property type="entry name" value="TRANSCRIPTION FACTOR TFIIIB COMPONENT B'' HOMOLOG"/>
    <property type="match status" value="1"/>
</dbReference>
<dbReference type="SUPFAM" id="SSF46689">
    <property type="entry name" value="Homeodomain-like"/>
    <property type="match status" value="1"/>
</dbReference>
<reference evidence="4 5" key="1">
    <citation type="journal article" date="2019" name="Genome Biol. Evol.">
        <title>Nanopore Sequencing Significantly Improves Genome Assembly of the Protozoan Parasite Trypanosoma cruzi.</title>
        <authorList>
            <person name="Diaz-Viraque F."/>
            <person name="Pita S."/>
            <person name="Greif G."/>
            <person name="de Souza R.C.M."/>
            <person name="Iraola G."/>
            <person name="Robello C."/>
        </authorList>
    </citation>
    <scope>NUCLEOTIDE SEQUENCE [LARGE SCALE GENOMIC DNA]</scope>
    <source>
        <strain evidence="4 5">Berenice</strain>
    </source>
</reference>
<dbReference type="CDD" id="cd00167">
    <property type="entry name" value="SANT"/>
    <property type="match status" value="1"/>
</dbReference>
<accession>A0A7J6YJS9</accession>
<dbReference type="PANTHER" id="PTHR22929">
    <property type="entry name" value="RNA POLYMERASE III TRANSCRIPTION INITIATION FACTOR B"/>
    <property type="match status" value="1"/>
</dbReference>
<dbReference type="Proteomes" id="UP000583944">
    <property type="component" value="Unassembled WGS sequence"/>
</dbReference>
<name>A0A7J6YJS9_TRYCR</name>
<dbReference type="EMBL" id="JABDHM010000002">
    <property type="protein sequence ID" value="KAF5226318.1"/>
    <property type="molecule type" value="Genomic_DNA"/>
</dbReference>
<evidence type="ECO:0000256" key="2">
    <source>
        <dbReference type="SAM" id="Phobius"/>
    </source>
</evidence>
<dbReference type="SMART" id="SM00717">
    <property type="entry name" value="SANT"/>
    <property type="match status" value="1"/>
</dbReference>
<dbReference type="InterPro" id="IPR001005">
    <property type="entry name" value="SANT/Myb"/>
</dbReference>
<evidence type="ECO:0000256" key="1">
    <source>
        <dbReference type="SAM" id="MobiDB-lite"/>
    </source>
</evidence>
<evidence type="ECO:0000313" key="4">
    <source>
        <dbReference type="EMBL" id="KAF5226318.1"/>
    </source>
</evidence>
<proteinExistence type="predicted"/>
<feature type="domain" description="Myb-like" evidence="3">
    <location>
        <begin position="141"/>
        <end position="189"/>
    </location>
</feature>
<dbReference type="GO" id="GO:0000126">
    <property type="term" value="C:transcription factor TFIIIB complex"/>
    <property type="evidence" value="ECO:0007669"/>
    <property type="project" value="TreeGrafter"/>
</dbReference>
<feature type="region of interest" description="Disordered" evidence="1">
    <location>
        <begin position="102"/>
        <end position="138"/>
    </location>
</feature>
<evidence type="ECO:0000313" key="5">
    <source>
        <dbReference type="Proteomes" id="UP000583944"/>
    </source>
</evidence>
<feature type="transmembrane region" description="Helical" evidence="2">
    <location>
        <begin position="6"/>
        <end position="23"/>
    </location>
</feature>
<dbReference type="VEuPathDB" id="TriTrypDB:BCY84_07490"/>